<dbReference type="Proteomes" id="UP001152795">
    <property type="component" value="Unassembled WGS sequence"/>
</dbReference>
<name>A0A6S7GJQ9_PARCT</name>
<dbReference type="EMBL" id="CACRXK020001998">
    <property type="protein sequence ID" value="CAB3992188.1"/>
    <property type="molecule type" value="Genomic_DNA"/>
</dbReference>
<dbReference type="AlphaFoldDB" id="A0A6S7GJQ9"/>
<keyword evidence="3" id="KW-1133">Transmembrane helix</keyword>
<keyword evidence="3" id="KW-0472">Membrane</keyword>
<organism evidence="4 5">
    <name type="scientific">Paramuricea clavata</name>
    <name type="common">Red gorgonian</name>
    <name type="synonym">Violescent sea-whip</name>
    <dbReference type="NCBI Taxonomy" id="317549"/>
    <lineage>
        <taxon>Eukaryota</taxon>
        <taxon>Metazoa</taxon>
        <taxon>Cnidaria</taxon>
        <taxon>Anthozoa</taxon>
        <taxon>Octocorallia</taxon>
        <taxon>Malacalcyonacea</taxon>
        <taxon>Plexauridae</taxon>
        <taxon>Paramuricea</taxon>
    </lineage>
</organism>
<evidence type="ECO:0000256" key="3">
    <source>
        <dbReference type="SAM" id="Phobius"/>
    </source>
</evidence>
<protein>
    <submittedName>
        <fullName evidence="4">Uncharacterized protein</fullName>
    </submittedName>
</protein>
<feature type="transmembrane region" description="Helical" evidence="3">
    <location>
        <begin position="180"/>
        <end position="203"/>
    </location>
</feature>
<evidence type="ECO:0000313" key="4">
    <source>
        <dbReference type="EMBL" id="CAB3992188.1"/>
    </source>
</evidence>
<feature type="coiled-coil region" evidence="1">
    <location>
        <begin position="221"/>
        <end position="289"/>
    </location>
</feature>
<gene>
    <name evidence="4" type="ORF">PACLA_8A063178</name>
</gene>
<feature type="compositionally biased region" description="Low complexity" evidence="2">
    <location>
        <begin position="1"/>
        <end position="11"/>
    </location>
</feature>
<comment type="caution">
    <text evidence="4">The sequence shown here is derived from an EMBL/GenBank/DDBJ whole genome shotgun (WGS) entry which is preliminary data.</text>
</comment>
<evidence type="ECO:0000256" key="2">
    <source>
        <dbReference type="SAM" id="MobiDB-lite"/>
    </source>
</evidence>
<keyword evidence="5" id="KW-1185">Reference proteome</keyword>
<accession>A0A6S7GJQ9</accession>
<evidence type="ECO:0000256" key="1">
    <source>
        <dbReference type="SAM" id="Coils"/>
    </source>
</evidence>
<sequence>MASLLHSSAAHTSRTKQRNSFLSQGLPHIRISGCNKTVSEARANLEDKISRSTSSSKLSSYASLLCLLDELTVKNCLPFHLAFDEYAAKLESKASVSKRNAKVQFRDLLQTNGLPVIIIYARNDLYVLLLEKPIDNISLCKGIDILGEKNLTDTSVGIQRHTLLFLSSLFPMLKKLLSSAIDFAVVYFILSMLLTGTVMKMFLGINESFASNINTETLKFVQEVEQRENEACQEAEKSLEDLISKISKEIEKDSEKLALKRKRCDAEEINDTEFDIANKRKRLEQLKSTNASKHKKRSKRRIFNTWKSGLRRQTGKNKHRTKIDRGAEKAVYNVLYEQLKAHERRWGDEGTGYLEDSRIQGRELRRIANDYLKAKGLPLVKSMETVRSWGKPRNKRSRQASLHRGKGLWKAKRSEKRVQMAIDDKAYLRCGTSEGFSRPIHTPIQISAENLQFKLPGSDYPQDCGYVSPGVILLVNDMKEVGYKNTDKFVRENHTLYLFPEEHEIRNDTETTTLTRVTDPVGKSACTSDSLIDLSGNKFDTQLQDEHQDFQPLSRGILTWLLVVRDSLFQFEMMNVEDDYMRCVEGVDYLEHKSKTNRAGNPAENAVKRLASQVVASWTVFSGIGGLRGDPDRRCWSSGDLTKTKQGLSRKLSGKY</sequence>
<feature type="region of interest" description="Disordered" evidence="2">
    <location>
        <begin position="1"/>
        <end position="21"/>
    </location>
</feature>
<keyword evidence="3" id="KW-0812">Transmembrane</keyword>
<evidence type="ECO:0000313" key="5">
    <source>
        <dbReference type="Proteomes" id="UP001152795"/>
    </source>
</evidence>
<reference evidence="4" key="1">
    <citation type="submission" date="2020-04" db="EMBL/GenBank/DDBJ databases">
        <authorList>
            <person name="Alioto T."/>
            <person name="Alioto T."/>
            <person name="Gomez Garrido J."/>
        </authorList>
    </citation>
    <scope>NUCLEOTIDE SEQUENCE</scope>
    <source>
        <strain evidence="4">A484AB</strain>
    </source>
</reference>
<keyword evidence="1" id="KW-0175">Coiled coil</keyword>
<proteinExistence type="predicted"/>